<evidence type="ECO:0000313" key="3">
    <source>
        <dbReference type="EMBL" id="VAW77260.1"/>
    </source>
</evidence>
<keyword evidence="2" id="KW-1133">Transmembrane helix</keyword>
<dbReference type="EMBL" id="UOFL01000127">
    <property type="protein sequence ID" value="VAW77260.1"/>
    <property type="molecule type" value="Genomic_DNA"/>
</dbReference>
<accession>A0A3B0YKT5</accession>
<proteinExistence type="predicted"/>
<sequence length="463" mass="50837">MNNVITIFLIILAEVALIEAIAIYIILKRGKGASSVDPEEARNSFKTIKGNTAHTEKLKELLQSIYRVDEEKLQETLDSILGAEYSVYSTALKGVATGDCKAIVNTQIKISDLQDQYHALVRILEGKNTDKISELESNNKGLQFDIDRLNQELKTTLTTMESTLTEYANMYAARAATDEGDENLSKLTESVDNAKQHANHTIKKLEEGSDEKRVPISEEDIAAHEKSVEEKAAQASDVNFDTDSEKSVSTEPQAEAEPQSDPERNPESKQEEESEESGAISFETMGDMQQLSEPNPIKDNASNEEKVSVELNIDGDIDLQLETNETPSFENKSGSELTATNESEENKQETNTDFTSEIDLAQETSSTNDTDPASEIDVAPETDTVSATTTASEEEITSFMLESGIEIDSILNIDPEMDADIADLLNDANDIDLSDDIVDELETDLDSQLNSTLVDNDAKVASK</sequence>
<keyword evidence="2" id="KW-0472">Membrane</keyword>
<reference evidence="3" key="1">
    <citation type="submission" date="2018-06" db="EMBL/GenBank/DDBJ databases">
        <authorList>
            <person name="Zhirakovskaya E."/>
        </authorList>
    </citation>
    <scope>NUCLEOTIDE SEQUENCE</scope>
</reference>
<feature type="compositionally biased region" description="Polar residues" evidence="1">
    <location>
        <begin position="321"/>
        <end position="341"/>
    </location>
</feature>
<protein>
    <submittedName>
        <fullName evidence="3">Uncharacterized protein</fullName>
    </submittedName>
</protein>
<gene>
    <name evidence="3" type="ORF">MNBD_GAMMA12-2245</name>
</gene>
<keyword evidence="2" id="KW-0812">Transmembrane</keyword>
<evidence type="ECO:0000256" key="1">
    <source>
        <dbReference type="SAM" id="MobiDB-lite"/>
    </source>
</evidence>
<feature type="compositionally biased region" description="Basic and acidic residues" evidence="1">
    <location>
        <begin position="203"/>
        <end position="232"/>
    </location>
</feature>
<organism evidence="3">
    <name type="scientific">hydrothermal vent metagenome</name>
    <dbReference type="NCBI Taxonomy" id="652676"/>
    <lineage>
        <taxon>unclassified sequences</taxon>
        <taxon>metagenomes</taxon>
        <taxon>ecological metagenomes</taxon>
    </lineage>
</organism>
<feature type="compositionally biased region" description="Polar residues" evidence="1">
    <location>
        <begin position="362"/>
        <end position="371"/>
    </location>
</feature>
<feature type="transmembrane region" description="Helical" evidence="2">
    <location>
        <begin position="6"/>
        <end position="27"/>
    </location>
</feature>
<feature type="region of interest" description="Disordered" evidence="1">
    <location>
        <begin position="191"/>
        <end position="393"/>
    </location>
</feature>
<feature type="compositionally biased region" description="Low complexity" evidence="1">
    <location>
        <begin position="381"/>
        <end position="391"/>
    </location>
</feature>
<evidence type="ECO:0000256" key="2">
    <source>
        <dbReference type="SAM" id="Phobius"/>
    </source>
</evidence>
<dbReference type="AlphaFoldDB" id="A0A3B0YKT5"/>
<name>A0A3B0YKT5_9ZZZZ</name>
<feature type="compositionally biased region" description="Basic and acidic residues" evidence="1">
    <location>
        <begin position="261"/>
        <end position="271"/>
    </location>
</feature>